<sequence length="290" mass="32741">MHSLPWFLLLFTFEIQLHFIFFPYADLISSMSSMSASTRDIQLPLEVISTHCLKIASHFLPKIFLISIVGQKISNQHLKLTLPQRLLFHVLISSLMLHQMGLPQLEELALDINQNVRDAGPELELLNSKCPRLKSWTLGRFYRICRAVHSKLDGFAPCRGLVVSIKNCADLTDSSLTAISLGCIRLVKFEIQGCKRITEIGIRTMAHALWQTLVEVKISSCKYLNAVCPLRALKPIQDCMQRLHINCEWRNSSQQSEGEGSSSHRPSKSMNGPTGKRFTNWGGGKLLKEI</sequence>
<proteinExistence type="predicted"/>
<dbReference type="Proteomes" id="UP001370490">
    <property type="component" value="Unassembled WGS sequence"/>
</dbReference>
<dbReference type="GO" id="GO:0031146">
    <property type="term" value="P:SCF-dependent proteasomal ubiquitin-dependent protein catabolic process"/>
    <property type="evidence" value="ECO:0007669"/>
    <property type="project" value="TreeGrafter"/>
</dbReference>
<dbReference type="PANTHER" id="PTHR13318:SF148">
    <property type="entry name" value="F-BOX PROTEIN MAX2"/>
    <property type="match status" value="1"/>
</dbReference>
<evidence type="ECO:0000313" key="3">
    <source>
        <dbReference type="Proteomes" id="UP001370490"/>
    </source>
</evidence>
<protein>
    <submittedName>
        <fullName evidence="2">Uncharacterized protein</fullName>
    </submittedName>
</protein>
<dbReference type="GO" id="GO:0019005">
    <property type="term" value="C:SCF ubiquitin ligase complex"/>
    <property type="evidence" value="ECO:0007669"/>
    <property type="project" value="TreeGrafter"/>
</dbReference>
<evidence type="ECO:0000256" key="1">
    <source>
        <dbReference type="SAM" id="MobiDB-lite"/>
    </source>
</evidence>
<feature type="region of interest" description="Disordered" evidence="1">
    <location>
        <begin position="253"/>
        <end position="283"/>
    </location>
</feature>
<reference evidence="2 3" key="1">
    <citation type="submission" date="2023-12" db="EMBL/GenBank/DDBJ databases">
        <title>A high-quality genome assembly for Dillenia turbinata (Dilleniales).</title>
        <authorList>
            <person name="Chanderbali A."/>
        </authorList>
    </citation>
    <scope>NUCLEOTIDE SEQUENCE [LARGE SCALE GENOMIC DNA]</scope>
    <source>
        <strain evidence="2">LSX21</strain>
        <tissue evidence="2">Leaf</tissue>
    </source>
</reference>
<dbReference type="EMBL" id="JBAMMX010000023">
    <property type="protein sequence ID" value="KAK6917688.1"/>
    <property type="molecule type" value="Genomic_DNA"/>
</dbReference>
<keyword evidence="3" id="KW-1185">Reference proteome</keyword>
<comment type="caution">
    <text evidence="2">The sequence shown here is derived from an EMBL/GenBank/DDBJ whole genome shotgun (WGS) entry which is preliminary data.</text>
</comment>
<dbReference type="SUPFAM" id="SSF52047">
    <property type="entry name" value="RNI-like"/>
    <property type="match status" value="1"/>
</dbReference>
<accession>A0AAN8Z1X4</accession>
<dbReference type="AlphaFoldDB" id="A0AAN8Z1X4"/>
<gene>
    <name evidence="2" type="ORF">RJ641_018439</name>
</gene>
<dbReference type="GO" id="GO:0005634">
    <property type="term" value="C:nucleus"/>
    <property type="evidence" value="ECO:0007669"/>
    <property type="project" value="TreeGrafter"/>
</dbReference>
<name>A0AAN8Z1X4_9MAGN</name>
<evidence type="ECO:0000313" key="2">
    <source>
        <dbReference type="EMBL" id="KAK6917688.1"/>
    </source>
</evidence>
<dbReference type="PANTHER" id="PTHR13318">
    <property type="entry name" value="PARTNER OF PAIRED, ISOFORM B-RELATED"/>
    <property type="match status" value="1"/>
</dbReference>
<dbReference type="Gene3D" id="3.80.10.10">
    <property type="entry name" value="Ribonuclease Inhibitor"/>
    <property type="match status" value="1"/>
</dbReference>
<feature type="compositionally biased region" description="Low complexity" evidence="1">
    <location>
        <begin position="253"/>
        <end position="263"/>
    </location>
</feature>
<organism evidence="2 3">
    <name type="scientific">Dillenia turbinata</name>
    <dbReference type="NCBI Taxonomy" id="194707"/>
    <lineage>
        <taxon>Eukaryota</taxon>
        <taxon>Viridiplantae</taxon>
        <taxon>Streptophyta</taxon>
        <taxon>Embryophyta</taxon>
        <taxon>Tracheophyta</taxon>
        <taxon>Spermatophyta</taxon>
        <taxon>Magnoliopsida</taxon>
        <taxon>eudicotyledons</taxon>
        <taxon>Gunneridae</taxon>
        <taxon>Pentapetalae</taxon>
        <taxon>Dilleniales</taxon>
        <taxon>Dilleniaceae</taxon>
        <taxon>Dillenia</taxon>
    </lineage>
</organism>
<dbReference type="InterPro" id="IPR032675">
    <property type="entry name" value="LRR_dom_sf"/>
</dbReference>